<sequence>MVKPLATYRLALLRLALLVVVGGWSAPTLAAAQWYDDKERGWFWRELPPIQPDVKPPEEPVPVPTALPAAIPQTPTATQRMETVRAELEEAKNAAILSPTPENLTKYLTLQEQTMNQAMLFTDMWQRVRWSNPTLDYSFIHPTAAGGVRVDRQLTRDQEKAAVQAVAKDNGLFFFFKRNCPFCDEQGRILQALASEYRMTIMPISLDGATNPYFPNAKPDNGIAAKMGVQDAPALFIVNPDTKESLPLGYGVISLDEIETRIRRLLTMPPGVY</sequence>
<feature type="signal peptide" evidence="1">
    <location>
        <begin position="1"/>
        <end position="30"/>
    </location>
</feature>
<evidence type="ECO:0000256" key="1">
    <source>
        <dbReference type="SAM" id="SignalP"/>
    </source>
</evidence>
<dbReference type="SUPFAM" id="SSF52833">
    <property type="entry name" value="Thioredoxin-like"/>
    <property type="match status" value="1"/>
</dbReference>
<dbReference type="Pfam" id="PF13728">
    <property type="entry name" value="TraF"/>
    <property type="match status" value="1"/>
</dbReference>
<evidence type="ECO:0000313" key="3">
    <source>
        <dbReference type="Proteomes" id="UP000672027"/>
    </source>
</evidence>
<proteinExistence type="predicted"/>
<organism evidence="2 3">
    <name type="scientific">Candidatus Thiothrix anitrata</name>
    <dbReference type="NCBI Taxonomy" id="2823902"/>
    <lineage>
        <taxon>Bacteria</taxon>
        <taxon>Pseudomonadati</taxon>
        <taxon>Pseudomonadota</taxon>
        <taxon>Gammaproteobacteria</taxon>
        <taxon>Thiotrichales</taxon>
        <taxon>Thiotrichaceae</taxon>
        <taxon>Thiothrix</taxon>
    </lineage>
</organism>
<gene>
    <name evidence="2" type="ORF">J8380_08565</name>
</gene>
<dbReference type="Gene3D" id="3.40.30.10">
    <property type="entry name" value="Glutaredoxin"/>
    <property type="match status" value="1"/>
</dbReference>
<dbReference type="InterPro" id="IPR039555">
    <property type="entry name" value="TraF/TrbB"/>
</dbReference>
<evidence type="ECO:0000313" key="2">
    <source>
        <dbReference type="EMBL" id="QTR51576.1"/>
    </source>
</evidence>
<reference evidence="2 3" key="1">
    <citation type="submission" date="2021-04" db="EMBL/GenBank/DDBJ databases">
        <title>Genomics, taxonomy and metabolism of representatives of sulfur bacteria of the genus Thiothrix: Thiothrix fructosivorans QT, Thiothrix unzii A1T and three new species, Thiothrix subterranea sp. nov., Thiothrix litoralis sp. nov. and 'Candidatus Thiothrix anitrata' sp. nov.</title>
        <authorList>
            <person name="Ravin N.V."/>
            <person name="Smolyakov D."/>
            <person name="Rudenko T.S."/>
            <person name="Mardanov A.V."/>
            <person name="Beletsky A.V."/>
            <person name="Markov N.D."/>
            <person name="Fomenkov A.I."/>
            <person name="Roberts R.J."/>
            <person name="Karnachuk O.V."/>
            <person name="Novikov A."/>
            <person name="Grabovich M.Y."/>
        </authorList>
    </citation>
    <scope>NUCLEOTIDE SEQUENCE [LARGE SCALE GENOMIC DNA]</scope>
    <source>
        <strain evidence="2 3">A52</strain>
    </source>
</reference>
<dbReference type="RefSeq" id="WP_210230144.1">
    <property type="nucleotide sequence ID" value="NZ_CP072800.1"/>
</dbReference>
<protein>
    <submittedName>
        <fullName evidence="2">Conjugal transfer protein TraF</fullName>
    </submittedName>
</protein>
<keyword evidence="3" id="KW-1185">Reference proteome</keyword>
<keyword evidence="1" id="KW-0732">Signal</keyword>
<feature type="chain" id="PRO_5045580725" evidence="1">
    <location>
        <begin position="31"/>
        <end position="273"/>
    </location>
</feature>
<name>A0ABX7X8M5_9GAMM</name>
<dbReference type="EMBL" id="CP072800">
    <property type="protein sequence ID" value="QTR51576.1"/>
    <property type="molecule type" value="Genomic_DNA"/>
</dbReference>
<accession>A0ABX7X8M5</accession>
<dbReference type="Proteomes" id="UP000672027">
    <property type="component" value="Chromosome"/>
</dbReference>
<dbReference type="InterPro" id="IPR036249">
    <property type="entry name" value="Thioredoxin-like_sf"/>
</dbReference>